<reference evidence="1 2" key="1">
    <citation type="submission" date="2016-11" db="EMBL/GenBank/DDBJ databases">
        <title>Trade-off between light-utilization and light-protection in marine flavobacteria.</title>
        <authorList>
            <person name="Kumagai Y."/>
        </authorList>
    </citation>
    <scope>NUCLEOTIDE SEQUENCE [LARGE SCALE GENOMIC DNA]</scope>
    <source>
        <strain evidence="1 2">ATCC 700397</strain>
    </source>
</reference>
<dbReference type="Proteomes" id="UP000239522">
    <property type="component" value="Unassembled WGS sequence"/>
</dbReference>
<name>A0A2S7KVW9_9FLAO</name>
<dbReference type="Gene3D" id="3.60.15.10">
    <property type="entry name" value="Ribonuclease Z/Hydroxyacylglutathione hydrolase-like"/>
    <property type="match status" value="1"/>
</dbReference>
<evidence type="ECO:0000313" key="1">
    <source>
        <dbReference type="EMBL" id="PQB06760.1"/>
    </source>
</evidence>
<keyword evidence="2" id="KW-1185">Reference proteome</keyword>
<comment type="caution">
    <text evidence="1">The sequence shown here is derived from an EMBL/GenBank/DDBJ whole genome shotgun (WGS) entry which is preliminary data.</text>
</comment>
<accession>A0A2S7KVW9</accession>
<evidence type="ECO:0000313" key="2">
    <source>
        <dbReference type="Proteomes" id="UP000239522"/>
    </source>
</evidence>
<dbReference type="EMBL" id="MQUA01000013">
    <property type="protein sequence ID" value="PQB06760.1"/>
    <property type="molecule type" value="Genomic_DNA"/>
</dbReference>
<proteinExistence type="predicted"/>
<organism evidence="1 2">
    <name type="scientific">Polaribacter filamentus</name>
    <dbReference type="NCBI Taxonomy" id="53483"/>
    <lineage>
        <taxon>Bacteria</taxon>
        <taxon>Pseudomonadati</taxon>
        <taxon>Bacteroidota</taxon>
        <taxon>Flavobacteriia</taxon>
        <taxon>Flavobacteriales</taxon>
        <taxon>Flavobacteriaceae</taxon>
    </lineage>
</organism>
<dbReference type="AlphaFoldDB" id="A0A2S7KVW9"/>
<protein>
    <submittedName>
        <fullName evidence="1">Uncharacterized protein</fullName>
    </submittedName>
</protein>
<sequence length="76" mass="8620">MVKQLSELKVKEIVVSTNDEEKSFCNFKVEAIQIYNLKEEALKFSTKGSGNSCVLTIDKEQINFSGDTEDIPEMRT</sequence>
<gene>
    <name evidence="1" type="ORF">BST83_06025</name>
</gene>
<dbReference type="InterPro" id="IPR036866">
    <property type="entry name" value="RibonucZ/Hydroxyglut_hydro"/>
</dbReference>